<dbReference type="InterPro" id="IPR023534">
    <property type="entry name" value="Rof/RNase_P-like"/>
</dbReference>
<dbReference type="RefSeq" id="WP_124941105.1">
    <property type="nucleotide sequence ID" value="NZ_CP033577.1"/>
</dbReference>
<name>A0A3G4VGW6_9VIBR</name>
<gene>
    <name evidence="1" type="ORF">ECB94_17035</name>
</gene>
<sequence>MISCSDYDYIEIVCMYRYPVKLTMKVGQPLEGIALDTARDESNNECLKLNAKETDVLVILDEINKLEVLVDNPHFSEVVFK</sequence>
<dbReference type="Pfam" id="PF07073">
    <property type="entry name" value="ROF"/>
    <property type="match status" value="1"/>
</dbReference>
<accession>A0A3G4VGW6</accession>
<dbReference type="Proteomes" id="UP000279760">
    <property type="component" value="Chromosome 1"/>
</dbReference>
<dbReference type="AlphaFoldDB" id="A0A3G4VGW6"/>
<evidence type="ECO:0000313" key="1">
    <source>
        <dbReference type="EMBL" id="AYV22852.1"/>
    </source>
</evidence>
<dbReference type="SUPFAM" id="SSF101744">
    <property type="entry name" value="Rof/RNase P subunit-like"/>
    <property type="match status" value="1"/>
</dbReference>
<reference evidence="1 2" key="1">
    <citation type="submission" date="2018-11" db="EMBL/GenBank/DDBJ databases">
        <title>Complete Genome Sequence of Vbrio mediterranei 117-T6: a Potential Pathogen Bacteria Isolated from the Conchocelis of Pyropia.</title>
        <authorList>
            <person name="Liu Q."/>
        </authorList>
    </citation>
    <scope>NUCLEOTIDE SEQUENCE [LARGE SCALE GENOMIC DNA]</scope>
    <source>
        <strain evidence="1 2">117-T6</strain>
    </source>
</reference>
<evidence type="ECO:0000313" key="2">
    <source>
        <dbReference type="Proteomes" id="UP000279760"/>
    </source>
</evidence>
<dbReference type="InterPro" id="IPR009778">
    <property type="entry name" value="ROF"/>
</dbReference>
<organism evidence="1 2">
    <name type="scientific">Vibrio mediterranei</name>
    <dbReference type="NCBI Taxonomy" id="689"/>
    <lineage>
        <taxon>Bacteria</taxon>
        <taxon>Pseudomonadati</taxon>
        <taxon>Pseudomonadota</taxon>
        <taxon>Gammaproteobacteria</taxon>
        <taxon>Vibrionales</taxon>
        <taxon>Vibrionaceae</taxon>
        <taxon>Vibrio</taxon>
    </lineage>
</organism>
<protein>
    <submittedName>
        <fullName evidence="1">Transcriptional antiterminator Rof</fullName>
    </submittedName>
</protein>
<dbReference type="InterPro" id="IPR038626">
    <property type="entry name" value="Rof-like_sf"/>
</dbReference>
<dbReference type="EMBL" id="CP033577">
    <property type="protein sequence ID" value="AYV22852.1"/>
    <property type="molecule type" value="Genomic_DNA"/>
</dbReference>
<proteinExistence type="predicted"/>
<dbReference type="Gene3D" id="2.30.30.400">
    <property type="entry name" value="Rof-like"/>
    <property type="match status" value="1"/>
</dbReference>